<name>A0A195EKN6_9HYME</name>
<protein>
    <submittedName>
        <fullName evidence="1">Uncharacterized protein</fullName>
    </submittedName>
</protein>
<evidence type="ECO:0000313" key="1">
    <source>
        <dbReference type="EMBL" id="KYN28434.1"/>
    </source>
</evidence>
<dbReference type="AlphaFoldDB" id="A0A195EKN6"/>
<evidence type="ECO:0000313" key="2">
    <source>
        <dbReference type="Proteomes" id="UP000078492"/>
    </source>
</evidence>
<accession>A0A195EKN6</accession>
<organism evidence="1 2">
    <name type="scientific">Trachymyrmex cornetzi</name>
    <dbReference type="NCBI Taxonomy" id="471704"/>
    <lineage>
        <taxon>Eukaryota</taxon>
        <taxon>Metazoa</taxon>
        <taxon>Ecdysozoa</taxon>
        <taxon>Arthropoda</taxon>
        <taxon>Hexapoda</taxon>
        <taxon>Insecta</taxon>
        <taxon>Pterygota</taxon>
        <taxon>Neoptera</taxon>
        <taxon>Endopterygota</taxon>
        <taxon>Hymenoptera</taxon>
        <taxon>Apocrita</taxon>
        <taxon>Aculeata</taxon>
        <taxon>Formicoidea</taxon>
        <taxon>Formicidae</taxon>
        <taxon>Myrmicinae</taxon>
        <taxon>Trachymyrmex</taxon>
    </lineage>
</organism>
<reference evidence="1 2" key="1">
    <citation type="submission" date="2015-09" db="EMBL/GenBank/DDBJ databases">
        <title>Trachymyrmex cornetzi WGS genome.</title>
        <authorList>
            <person name="Nygaard S."/>
            <person name="Hu H."/>
            <person name="Boomsma J."/>
            <person name="Zhang G."/>
        </authorList>
    </citation>
    <scope>NUCLEOTIDE SEQUENCE [LARGE SCALE GENOMIC DNA]</scope>
    <source>
        <strain evidence="1">Tcor2-1</strain>
        <tissue evidence="1">Whole body</tissue>
    </source>
</reference>
<sequence>MSLMIAIPREIVSNYAIDDVPTTSTYYLTDSLVLKDNDQCGRYCVNDLADVSKMRLCVAGCSRDRFVITTPCVSSGDYDLPNDVQTNNENRARIYRTLWAVERNYINAARTKIITMWAP</sequence>
<keyword evidence="2" id="KW-1185">Reference proteome</keyword>
<dbReference type="EMBL" id="KQ978782">
    <property type="protein sequence ID" value="KYN28434.1"/>
    <property type="molecule type" value="Genomic_DNA"/>
</dbReference>
<proteinExistence type="predicted"/>
<dbReference type="Proteomes" id="UP000078492">
    <property type="component" value="Unassembled WGS sequence"/>
</dbReference>
<gene>
    <name evidence="1" type="ORF">ALC57_02161</name>
</gene>